<dbReference type="EMBL" id="PQIB02000003">
    <property type="protein sequence ID" value="RLN30034.1"/>
    <property type="molecule type" value="Genomic_DNA"/>
</dbReference>
<comment type="caution">
    <text evidence="1">The sequence shown here is derived from an EMBL/GenBank/DDBJ whole genome shotgun (WGS) entry which is preliminary data.</text>
</comment>
<gene>
    <name evidence="1" type="ORF">C2845_PM05G31590</name>
</gene>
<reference evidence="2" key="1">
    <citation type="journal article" date="2019" name="Nat. Commun.">
        <title>The genome of broomcorn millet.</title>
        <authorList>
            <person name="Zou C."/>
            <person name="Miki D."/>
            <person name="Li D."/>
            <person name="Tang Q."/>
            <person name="Xiao L."/>
            <person name="Rajput S."/>
            <person name="Deng P."/>
            <person name="Jia W."/>
            <person name="Huang R."/>
            <person name="Zhang M."/>
            <person name="Sun Y."/>
            <person name="Hu J."/>
            <person name="Fu X."/>
            <person name="Schnable P.S."/>
            <person name="Li F."/>
            <person name="Zhang H."/>
            <person name="Feng B."/>
            <person name="Zhu X."/>
            <person name="Liu R."/>
            <person name="Schnable J.C."/>
            <person name="Zhu J.-K."/>
            <person name="Zhang H."/>
        </authorList>
    </citation>
    <scope>NUCLEOTIDE SEQUENCE [LARGE SCALE GENOMIC DNA]</scope>
</reference>
<name>A0A3L6T3R0_PANMI</name>
<accession>A0A3L6T3R0</accession>
<proteinExistence type="predicted"/>
<dbReference type="Proteomes" id="UP000275267">
    <property type="component" value="Unassembled WGS sequence"/>
</dbReference>
<keyword evidence="2" id="KW-1185">Reference proteome</keyword>
<evidence type="ECO:0000313" key="2">
    <source>
        <dbReference type="Proteomes" id="UP000275267"/>
    </source>
</evidence>
<organism evidence="1 2">
    <name type="scientific">Panicum miliaceum</name>
    <name type="common">Proso millet</name>
    <name type="synonym">Broomcorn millet</name>
    <dbReference type="NCBI Taxonomy" id="4540"/>
    <lineage>
        <taxon>Eukaryota</taxon>
        <taxon>Viridiplantae</taxon>
        <taxon>Streptophyta</taxon>
        <taxon>Embryophyta</taxon>
        <taxon>Tracheophyta</taxon>
        <taxon>Spermatophyta</taxon>
        <taxon>Magnoliopsida</taxon>
        <taxon>Liliopsida</taxon>
        <taxon>Poales</taxon>
        <taxon>Poaceae</taxon>
        <taxon>PACMAD clade</taxon>
        <taxon>Panicoideae</taxon>
        <taxon>Panicodae</taxon>
        <taxon>Paniceae</taxon>
        <taxon>Panicinae</taxon>
        <taxon>Panicum</taxon>
        <taxon>Panicum sect. Panicum</taxon>
    </lineage>
</organism>
<protein>
    <submittedName>
        <fullName evidence="1">Uncharacterized protein</fullName>
    </submittedName>
</protein>
<dbReference type="AlphaFoldDB" id="A0A3L6T3R0"/>
<evidence type="ECO:0000313" key="1">
    <source>
        <dbReference type="EMBL" id="RLN30034.1"/>
    </source>
</evidence>
<sequence length="56" mass="5669">MGTCFRESEMMPATRASLPFTAVPKVAAVGPSAYARRAMAEEAAAGAAVVEGAPGR</sequence>